<dbReference type="PROSITE" id="PS50089">
    <property type="entry name" value="ZF_RING_2"/>
    <property type="match status" value="1"/>
</dbReference>
<keyword evidence="8 12" id="KW-1133">Transmembrane helix</keyword>
<comment type="caution">
    <text evidence="14">The sequence shown here is derived from an EMBL/GenBank/DDBJ whole genome shotgun (WGS) entry which is preliminary data.</text>
</comment>
<protein>
    <recommendedName>
        <fullName evidence="3">RING-type E3 ubiquitin transferase</fullName>
        <ecNumber evidence="3">2.3.2.27</ecNumber>
    </recommendedName>
</protein>
<sequence>MVRLNSHRLVIVRVTSGNITTDSSHTKESGFDTNTVVVLAALFCTLVAVLALNWIIHYALKRRRALLDAEHGMALSIEKQTISRKIPVEVFQLRAEVVATECSICLGNFVQGENVRVLPECNHEFHVKCVDKWLVEHMSCPNCRHPVAEPHL</sequence>
<evidence type="ECO:0000256" key="11">
    <source>
        <dbReference type="PROSITE-ProRule" id="PRU00175"/>
    </source>
</evidence>
<evidence type="ECO:0000256" key="1">
    <source>
        <dbReference type="ARBA" id="ARBA00000900"/>
    </source>
</evidence>
<dbReference type="InterPro" id="IPR013083">
    <property type="entry name" value="Znf_RING/FYVE/PHD"/>
</dbReference>
<dbReference type="OrthoDB" id="8062037at2759"/>
<evidence type="ECO:0000256" key="12">
    <source>
        <dbReference type="SAM" id="Phobius"/>
    </source>
</evidence>
<dbReference type="Pfam" id="PF13639">
    <property type="entry name" value="zf-RING_2"/>
    <property type="match status" value="1"/>
</dbReference>
<feature type="transmembrane region" description="Helical" evidence="12">
    <location>
        <begin position="36"/>
        <end position="56"/>
    </location>
</feature>
<dbReference type="InterPro" id="IPR001841">
    <property type="entry name" value="Znf_RING"/>
</dbReference>
<dbReference type="GO" id="GO:0008270">
    <property type="term" value="F:zinc ion binding"/>
    <property type="evidence" value="ECO:0007669"/>
    <property type="project" value="UniProtKB-KW"/>
</dbReference>
<dbReference type="PANTHER" id="PTHR46905:SF21">
    <property type="entry name" value="RING-TYPE E3 UBIQUITIN TRANSFERASE"/>
    <property type="match status" value="1"/>
</dbReference>
<dbReference type="GO" id="GO:0016567">
    <property type="term" value="P:protein ubiquitination"/>
    <property type="evidence" value="ECO:0007669"/>
    <property type="project" value="InterPro"/>
</dbReference>
<keyword evidence="7" id="KW-0862">Zinc</keyword>
<accession>A0A2U1MYW2</accession>
<dbReference type="Proteomes" id="UP000245207">
    <property type="component" value="Unassembled WGS sequence"/>
</dbReference>
<dbReference type="PANTHER" id="PTHR46905">
    <property type="entry name" value="RING-H2 FINGER PROTEIN ATL78"/>
    <property type="match status" value="1"/>
</dbReference>
<evidence type="ECO:0000256" key="9">
    <source>
        <dbReference type="ARBA" id="ARBA00023136"/>
    </source>
</evidence>
<dbReference type="InterPro" id="IPR044602">
    <property type="entry name" value="ATL10/ATL72-79-like"/>
</dbReference>
<keyword evidence="9 12" id="KW-0472">Membrane</keyword>
<dbReference type="SMART" id="SM00184">
    <property type="entry name" value="RING"/>
    <property type="match status" value="1"/>
</dbReference>
<reference evidence="14 15" key="1">
    <citation type="journal article" date="2018" name="Mol. Plant">
        <title>The genome of Artemisia annua provides insight into the evolution of Asteraceae family and artemisinin biosynthesis.</title>
        <authorList>
            <person name="Shen Q."/>
            <person name="Zhang L."/>
            <person name="Liao Z."/>
            <person name="Wang S."/>
            <person name="Yan T."/>
            <person name="Shi P."/>
            <person name="Liu M."/>
            <person name="Fu X."/>
            <person name="Pan Q."/>
            <person name="Wang Y."/>
            <person name="Lv Z."/>
            <person name="Lu X."/>
            <person name="Zhang F."/>
            <person name="Jiang W."/>
            <person name="Ma Y."/>
            <person name="Chen M."/>
            <person name="Hao X."/>
            <person name="Li L."/>
            <person name="Tang Y."/>
            <person name="Lv G."/>
            <person name="Zhou Y."/>
            <person name="Sun X."/>
            <person name="Brodelius P.E."/>
            <person name="Rose J.K.C."/>
            <person name="Tang K."/>
        </authorList>
    </citation>
    <scope>NUCLEOTIDE SEQUENCE [LARGE SCALE GENOMIC DNA]</scope>
    <source>
        <strain evidence="15">cv. Huhao1</strain>
        <tissue evidence="14">Leaf</tissue>
    </source>
</reference>
<evidence type="ECO:0000256" key="7">
    <source>
        <dbReference type="ARBA" id="ARBA00022833"/>
    </source>
</evidence>
<evidence type="ECO:0000256" key="10">
    <source>
        <dbReference type="ARBA" id="ARBA00024209"/>
    </source>
</evidence>
<evidence type="ECO:0000259" key="13">
    <source>
        <dbReference type="PROSITE" id="PS50089"/>
    </source>
</evidence>
<dbReference type="Gene3D" id="3.30.40.10">
    <property type="entry name" value="Zinc/RING finger domain, C3HC4 (zinc finger)"/>
    <property type="match status" value="1"/>
</dbReference>
<organism evidence="14 15">
    <name type="scientific">Artemisia annua</name>
    <name type="common">Sweet wormwood</name>
    <dbReference type="NCBI Taxonomy" id="35608"/>
    <lineage>
        <taxon>Eukaryota</taxon>
        <taxon>Viridiplantae</taxon>
        <taxon>Streptophyta</taxon>
        <taxon>Embryophyta</taxon>
        <taxon>Tracheophyta</taxon>
        <taxon>Spermatophyta</taxon>
        <taxon>Magnoliopsida</taxon>
        <taxon>eudicotyledons</taxon>
        <taxon>Gunneridae</taxon>
        <taxon>Pentapetalae</taxon>
        <taxon>asterids</taxon>
        <taxon>campanulids</taxon>
        <taxon>Asterales</taxon>
        <taxon>Asteraceae</taxon>
        <taxon>Asteroideae</taxon>
        <taxon>Anthemideae</taxon>
        <taxon>Artemisiinae</taxon>
        <taxon>Artemisia</taxon>
    </lineage>
</organism>
<dbReference type="AlphaFoldDB" id="A0A2U1MYW2"/>
<evidence type="ECO:0000313" key="15">
    <source>
        <dbReference type="Proteomes" id="UP000245207"/>
    </source>
</evidence>
<keyword evidence="15" id="KW-1185">Reference proteome</keyword>
<dbReference type="EC" id="2.3.2.27" evidence="3"/>
<proteinExistence type="inferred from homology"/>
<dbReference type="SUPFAM" id="SSF57850">
    <property type="entry name" value="RING/U-box"/>
    <property type="match status" value="1"/>
</dbReference>
<evidence type="ECO:0000256" key="4">
    <source>
        <dbReference type="ARBA" id="ARBA00022679"/>
    </source>
</evidence>
<gene>
    <name evidence="14" type="ORF">CTI12_AA327430</name>
</gene>
<evidence type="ECO:0000256" key="2">
    <source>
        <dbReference type="ARBA" id="ARBA00004167"/>
    </source>
</evidence>
<comment type="subcellular location">
    <subcellularLocation>
        <location evidence="2">Membrane</location>
        <topology evidence="2">Single-pass membrane protein</topology>
    </subcellularLocation>
</comment>
<evidence type="ECO:0000256" key="8">
    <source>
        <dbReference type="ARBA" id="ARBA00022989"/>
    </source>
</evidence>
<comment type="similarity">
    <text evidence="10">Belongs to the RING-type zinc finger family. ATL subfamily.</text>
</comment>
<evidence type="ECO:0000256" key="3">
    <source>
        <dbReference type="ARBA" id="ARBA00012483"/>
    </source>
</evidence>
<dbReference type="STRING" id="35608.A0A2U1MYW2"/>
<dbReference type="GO" id="GO:0061630">
    <property type="term" value="F:ubiquitin protein ligase activity"/>
    <property type="evidence" value="ECO:0007669"/>
    <property type="project" value="UniProtKB-EC"/>
</dbReference>
<comment type="catalytic activity">
    <reaction evidence="1">
        <text>S-ubiquitinyl-[E2 ubiquitin-conjugating enzyme]-L-cysteine + [acceptor protein]-L-lysine = [E2 ubiquitin-conjugating enzyme]-L-cysteine + N(6)-ubiquitinyl-[acceptor protein]-L-lysine.</text>
        <dbReference type="EC" id="2.3.2.27"/>
    </reaction>
</comment>
<dbReference type="EMBL" id="PKPP01004024">
    <property type="protein sequence ID" value="PWA66451.1"/>
    <property type="molecule type" value="Genomic_DNA"/>
</dbReference>
<keyword evidence="11" id="KW-0863">Zinc-finger</keyword>
<evidence type="ECO:0000256" key="5">
    <source>
        <dbReference type="ARBA" id="ARBA00022692"/>
    </source>
</evidence>
<evidence type="ECO:0000256" key="6">
    <source>
        <dbReference type="ARBA" id="ARBA00022723"/>
    </source>
</evidence>
<dbReference type="CDD" id="cd16461">
    <property type="entry name" value="RING-H2_EL5-like"/>
    <property type="match status" value="1"/>
</dbReference>
<feature type="domain" description="RING-type" evidence="13">
    <location>
        <begin position="102"/>
        <end position="144"/>
    </location>
</feature>
<name>A0A2U1MYW2_ARTAN</name>
<keyword evidence="4" id="KW-0808">Transferase</keyword>
<evidence type="ECO:0000313" key="14">
    <source>
        <dbReference type="EMBL" id="PWA66451.1"/>
    </source>
</evidence>
<dbReference type="GO" id="GO:0016020">
    <property type="term" value="C:membrane"/>
    <property type="evidence" value="ECO:0007669"/>
    <property type="project" value="UniProtKB-SubCell"/>
</dbReference>
<keyword evidence="5 12" id="KW-0812">Transmembrane</keyword>
<keyword evidence="6" id="KW-0479">Metal-binding</keyword>